<name>D3VFL5_XENNA</name>
<evidence type="ECO:0000259" key="10">
    <source>
        <dbReference type="Pfam" id="PF00171"/>
    </source>
</evidence>
<dbReference type="GO" id="GO:0009447">
    <property type="term" value="P:putrescine catabolic process"/>
    <property type="evidence" value="ECO:0007669"/>
    <property type="project" value="UniProtKB-ARBA"/>
</dbReference>
<dbReference type="GO" id="GO:0018485">
    <property type="term" value="F:salicylaldehyde dehydrogenase (NAD+) activity"/>
    <property type="evidence" value="ECO:0007669"/>
    <property type="project" value="UniProtKB-EC"/>
</dbReference>
<keyword evidence="12" id="KW-1185">Reference proteome</keyword>
<dbReference type="SUPFAM" id="SSF53720">
    <property type="entry name" value="ALDH-like"/>
    <property type="match status" value="1"/>
</dbReference>
<dbReference type="FunFam" id="3.40.309.10:FF:000010">
    <property type="entry name" value="Gamma-aminobutyraldehyde dehydrogenase"/>
    <property type="match status" value="1"/>
</dbReference>
<evidence type="ECO:0000256" key="9">
    <source>
        <dbReference type="RuleBase" id="RU003345"/>
    </source>
</evidence>
<keyword evidence="2" id="KW-0058">Aromatic hydrocarbons catabolism</keyword>
<dbReference type="PROSITE" id="PS00687">
    <property type="entry name" value="ALDEHYDE_DEHYDR_GLU"/>
    <property type="match status" value="1"/>
</dbReference>
<dbReference type="Gene3D" id="3.40.309.10">
    <property type="entry name" value="Aldehyde Dehydrogenase, Chain A, domain 2"/>
    <property type="match status" value="1"/>
</dbReference>
<evidence type="ECO:0000313" key="11">
    <source>
        <dbReference type="EMBL" id="CBJ90329.1"/>
    </source>
</evidence>
<dbReference type="InterPro" id="IPR016163">
    <property type="entry name" value="Ald_DH_C"/>
</dbReference>
<comment type="catalytic activity">
    <reaction evidence="5">
        <text>salicylaldehyde + NAD(+) + H2O = salicylate + NADH + 2 H(+)</text>
        <dbReference type="Rhea" id="RHEA:18537"/>
        <dbReference type="ChEBI" id="CHEBI:15377"/>
        <dbReference type="ChEBI" id="CHEBI:15378"/>
        <dbReference type="ChEBI" id="CHEBI:16008"/>
        <dbReference type="ChEBI" id="CHEBI:30762"/>
        <dbReference type="ChEBI" id="CHEBI:57540"/>
        <dbReference type="ChEBI" id="CHEBI:57945"/>
        <dbReference type="EC" id="1.2.1.65"/>
    </reaction>
</comment>
<accession>D3VFL5</accession>
<sequence length="485" mass="52549">MHLTYQEVAMPAPTLRHFIHGQYVESKGSEYFDLVSPVTGEPYARSPNATAADVDDAYGSAEEAFKIWGRSTPSARQKALLALADAVEQNAERLIEVQSRNTGQLKHLIASEEVATSVDHIRFFAGAARFLEGRATAEYLPDMTSSIRREPLGVVGQVTPWNYPLMMAVWKIAPALAAGNTVVLKPSDTTPESTLLLAELAAPFFPSGTFNVVLGNASAGALVVSHKIPAMVSITGSVRAGLQVASSAATNLTKTHLELGGKAPVVVFADADIDKAAEVIATAGYFNAGQDCTAASRVLVHESVHDIFVTKLVAAAKATRFGNPEDKDALYGPLNNIRQLEQVRGFIERLPAYARIETGGRQAERSGYYFEPTVVTGLKQHDEIIQTEVFGPVITVQKFLTEQDAIEKANDVKYGLASSVWTRDHGRALRLSRELDFGTVWINTHIPLTAEAPHGGFKESGYGKDLSAYGFDEYTRIKHVMSSND</sequence>
<dbReference type="InterPro" id="IPR015657">
    <property type="entry name" value="Aminobutyraldehyde_DH"/>
</dbReference>
<dbReference type="EC" id="1.2.1.65" evidence="6"/>
<feature type="active site" evidence="8">
    <location>
        <position position="258"/>
    </location>
</feature>
<dbReference type="PROSITE" id="PS00070">
    <property type="entry name" value="ALDEHYDE_DEHYDR_CYS"/>
    <property type="match status" value="1"/>
</dbReference>
<evidence type="ECO:0000256" key="2">
    <source>
        <dbReference type="ARBA" id="ARBA00022797"/>
    </source>
</evidence>
<dbReference type="KEGG" id="xne:XNC1_2270"/>
<dbReference type="InterPro" id="IPR016160">
    <property type="entry name" value="Ald_DH_CS_CYS"/>
</dbReference>
<comment type="similarity">
    <text evidence="1 9">Belongs to the aldehyde dehydrogenase family.</text>
</comment>
<evidence type="ECO:0000313" key="12">
    <source>
        <dbReference type="Proteomes" id="UP000008075"/>
    </source>
</evidence>
<dbReference type="Gene3D" id="3.40.605.10">
    <property type="entry name" value="Aldehyde Dehydrogenase, Chain A, domain 1"/>
    <property type="match status" value="1"/>
</dbReference>
<dbReference type="NCBIfam" id="NF010000">
    <property type="entry name" value="PRK13473.1"/>
    <property type="match status" value="1"/>
</dbReference>
<comment type="pathway">
    <text evidence="4">Aromatic compound metabolism; naphthalene degradation.</text>
</comment>
<evidence type="ECO:0000256" key="7">
    <source>
        <dbReference type="ARBA" id="ARBA00070319"/>
    </source>
</evidence>
<evidence type="ECO:0000256" key="5">
    <source>
        <dbReference type="ARBA" id="ARBA00050596"/>
    </source>
</evidence>
<organism evidence="11 12">
    <name type="scientific">Xenorhabdus nematophila (strain ATCC 19061 / DSM 3370 / CCUG 14189 / LMG 1036 / NCIMB 9965 / AN6)</name>
    <dbReference type="NCBI Taxonomy" id="406817"/>
    <lineage>
        <taxon>Bacteria</taxon>
        <taxon>Pseudomonadati</taxon>
        <taxon>Pseudomonadota</taxon>
        <taxon>Gammaproteobacteria</taxon>
        <taxon>Enterobacterales</taxon>
        <taxon>Morganellaceae</taxon>
        <taxon>Xenorhabdus</taxon>
    </lineage>
</organism>
<dbReference type="InterPro" id="IPR029510">
    <property type="entry name" value="Ald_DH_CS_GLU"/>
</dbReference>
<feature type="domain" description="Aldehyde dehydrogenase" evidence="10">
    <location>
        <begin position="23"/>
        <end position="480"/>
    </location>
</feature>
<dbReference type="eggNOG" id="COG1012">
    <property type="taxonomic scope" value="Bacteria"/>
</dbReference>
<proteinExistence type="inferred from homology"/>
<dbReference type="FunFam" id="3.40.605.10:FF:000007">
    <property type="entry name" value="NAD/NADP-dependent betaine aldehyde dehydrogenase"/>
    <property type="match status" value="1"/>
</dbReference>
<dbReference type="STRING" id="406817.XNC1_2270"/>
<evidence type="ECO:0000256" key="6">
    <source>
        <dbReference type="ARBA" id="ARBA00066992"/>
    </source>
</evidence>
<dbReference type="InterPro" id="IPR016162">
    <property type="entry name" value="Ald_DH_N"/>
</dbReference>
<protein>
    <recommendedName>
        <fullName evidence="7">Salicylaldehyde dehydrogenase</fullName>
        <ecNumber evidence="6">1.2.1.65</ecNumber>
    </recommendedName>
</protein>
<evidence type="ECO:0000256" key="1">
    <source>
        <dbReference type="ARBA" id="ARBA00009986"/>
    </source>
</evidence>
<evidence type="ECO:0000256" key="8">
    <source>
        <dbReference type="PROSITE-ProRule" id="PRU10007"/>
    </source>
</evidence>
<dbReference type="PANTHER" id="PTHR11699">
    <property type="entry name" value="ALDEHYDE DEHYDROGENASE-RELATED"/>
    <property type="match status" value="1"/>
</dbReference>
<dbReference type="Pfam" id="PF00171">
    <property type="entry name" value="Aldedh"/>
    <property type="match status" value="1"/>
</dbReference>
<dbReference type="Proteomes" id="UP000008075">
    <property type="component" value="Chromosome"/>
</dbReference>
<evidence type="ECO:0000256" key="4">
    <source>
        <dbReference type="ARBA" id="ARBA00035632"/>
    </source>
</evidence>
<dbReference type="EMBL" id="FN667742">
    <property type="protein sequence ID" value="CBJ90329.1"/>
    <property type="molecule type" value="Genomic_DNA"/>
</dbReference>
<dbReference type="AlphaFoldDB" id="D3VFL5"/>
<dbReference type="InterPro" id="IPR016161">
    <property type="entry name" value="Ald_DH/histidinol_DH"/>
</dbReference>
<dbReference type="InterPro" id="IPR015590">
    <property type="entry name" value="Aldehyde_DH_dom"/>
</dbReference>
<keyword evidence="3 9" id="KW-0560">Oxidoreductase</keyword>
<gene>
    <name evidence="11" type="primary">ydcW</name>
    <name evidence="11" type="ordered locus">XNC1_2270</name>
</gene>
<reference evidence="11 12" key="1">
    <citation type="journal article" date="2011" name="PLoS ONE">
        <title>The entomopathogenic bacterial endosymbionts xenorhabdus and photorhabdus: convergent lifestyles from divergent genomes.</title>
        <authorList>
            <person name="Chaston J.M."/>
            <person name="Suen G."/>
            <person name="Tucker S.L."/>
            <person name="Andersen A.W."/>
            <person name="Bhasin A."/>
            <person name="Bode E."/>
            <person name="Bode H.B."/>
            <person name="Brachmann A.O."/>
            <person name="Cowles C.E."/>
            <person name="Cowles K.N."/>
            <person name="Darby C."/>
            <person name="de Leon L."/>
            <person name="Drace K."/>
            <person name="Du Z."/>
            <person name="Givaudan A."/>
            <person name="Herbert Tran E.E."/>
            <person name="Jewell K.A."/>
            <person name="Knack J.J."/>
            <person name="Krasomil-Osterfeld K.C."/>
            <person name="Kukor R."/>
            <person name="Lanois A."/>
            <person name="Latreille P."/>
            <person name="Leimgruber N.K."/>
            <person name="Lipke C.M."/>
            <person name="Liu R."/>
            <person name="Lu X."/>
            <person name="Martens E.C."/>
            <person name="Marri P.R."/>
            <person name="Medigue C."/>
            <person name="Menard M.L."/>
            <person name="Miller N.M."/>
            <person name="Morales-Soto N."/>
            <person name="Norton S."/>
            <person name="Ogier J.C."/>
            <person name="Orchard S.S."/>
            <person name="Park D."/>
            <person name="Park Y."/>
            <person name="Qurollo B.A."/>
            <person name="Sugar D.R."/>
            <person name="Richards G.R."/>
            <person name="Rouy Z."/>
            <person name="Slominski B."/>
            <person name="Slominski K."/>
            <person name="Snyder H."/>
            <person name="Tjaden B.C."/>
            <person name="van der Hoeven R."/>
            <person name="Welch R.D."/>
            <person name="Wheeler C."/>
            <person name="Xiang B."/>
            <person name="Barbazuk B."/>
            <person name="Gaudriault S."/>
            <person name="Goodner B."/>
            <person name="Slater S.C."/>
            <person name="Forst S."/>
            <person name="Goldman B.S."/>
            <person name="Goodrich-Blair H."/>
        </authorList>
    </citation>
    <scope>NUCLEOTIDE SEQUENCE [LARGE SCALE GENOMIC DNA]</scope>
    <source>
        <strain evidence="12">ATCC 19061 / DSM 3370 / CCUG 14189 / LMG 1036 / NCIMB 9965 / AN6</strain>
    </source>
</reference>
<dbReference type="HOGENOM" id="CLU_005391_0_0_6"/>
<dbReference type="CDD" id="cd07092">
    <property type="entry name" value="ALDH_ABALDH-YdcW"/>
    <property type="match status" value="1"/>
</dbReference>
<evidence type="ECO:0000256" key="3">
    <source>
        <dbReference type="ARBA" id="ARBA00023002"/>
    </source>
</evidence>